<dbReference type="Proteomes" id="UP000294739">
    <property type="component" value="Unassembled WGS sequence"/>
</dbReference>
<organism evidence="1 2">
    <name type="scientific">Jiangella asiatica</name>
    <dbReference type="NCBI Taxonomy" id="2530372"/>
    <lineage>
        <taxon>Bacteria</taxon>
        <taxon>Bacillati</taxon>
        <taxon>Actinomycetota</taxon>
        <taxon>Actinomycetes</taxon>
        <taxon>Jiangellales</taxon>
        <taxon>Jiangellaceae</taxon>
        <taxon>Jiangella</taxon>
    </lineage>
</organism>
<proteinExistence type="predicted"/>
<gene>
    <name evidence="1" type="ORF">E1269_01135</name>
</gene>
<dbReference type="OrthoDB" id="3492053at2"/>
<evidence type="ECO:0000313" key="2">
    <source>
        <dbReference type="Proteomes" id="UP000294739"/>
    </source>
</evidence>
<accession>A0A4R5DQI7</accession>
<reference evidence="1 2" key="1">
    <citation type="submission" date="2019-03" db="EMBL/GenBank/DDBJ databases">
        <title>Draft genome sequences of novel Actinobacteria.</title>
        <authorList>
            <person name="Sahin N."/>
            <person name="Ay H."/>
            <person name="Saygin H."/>
        </authorList>
    </citation>
    <scope>NUCLEOTIDE SEQUENCE [LARGE SCALE GENOMIC DNA]</scope>
    <source>
        <strain evidence="1 2">5K138</strain>
    </source>
</reference>
<keyword evidence="2" id="KW-1185">Reference proteome</keyword>
<name>A0A4R5DQI7_9ACTN</name>
<dbReference type="InParanoid" id="A0A4R5DQI7"/>
<protein>
    <submittedName>
        <fullName evidence="1">Uncharacterized protein</fullName>
    </submittedName>
</protein>
<sequence length="637" mass="70076">MYPDEGGGGEYTSIDVDALGSAVEDLDATLTGLKDHITGLESDFDYFGVDKSNFNKLMEAKSDLESIMPDMRRRHSLAVQLLAEQQSNGWAGDGVLSVQGTDILNDDFDSITDARNAGSELAEQVNNGEGEIPPEVYEQLEQYGHDPDFAEAFINGLSPESRGLLMMDADIQAEGGGGEDPNEGPQLAVAEVFATASFRIDYDTEFFTEITQALQDMDLPGPSIRTMETFLPLTNHGSWDHESLAAAAEAATSGDTNVTGMVNANMWSDLWNGLARNPRASAEFMAENQDAVWEGAQFGQYESQEAFANFIESATVDAGPIYARLRLYDEDLPNLAEQNAAFLIEKVGSLEEPFPFNDHLRTTFVNITEEYWDDLAYSLTQPAGVSDNPNRDGIEVSADAWQAFVTEGMRNPEGAARLHEMMSTWYHDHIESNAGAENGNEHYWDDMMAPNMAGMFSQSWETVLAEIEADEAAREEFITSLVDAGFQLIPPNPQTIIDMGKEAFIGALKDTITSAIVGATAGEGPPDLDYSFSGSHHTWVHTAVSEFNALQGEDGFPTYNDGDVTWEADPHFYEELYGGDFTDGDRIIEPYTDTGEKNPNFPWDDPDALHAFNQWLQDPAMQVYLGENKPGLFTTPR</sequence>
<dbReference type="RefSeq" id="WP_131890111.1">
    <property type="nucleotide sequence ID" value="NZ_SMKZ01000001.1"/>
</dbReference>
<dbReference type="EMBL" id="SMKZ01000001">
    <property type="protein sequence ID" value="TDE15927.1"/>
    <property type="molecule type" value="Genomic_DNA"/>
</dbReference>
<dbReference type="AlphaFoldDB" id="A0A4R5DQI7"/>
<comment type="caution">
    <text evidence="1">The sequence shown here is derived from an EMBL/GenBank/DDBJ whole genome shotgun (WGS) entry which is preliminary data.</text>
</comment>
<evidence type="ECO:0000313" key="1">
    <source>
        <dbReference type="EMBL" id="TDE15927.1"/>
    </source>
</evidence>